<dbReference type="AlphaFoldDB" id="A0A5B1LJD3"/>
<comment type="caution">
    <text evidence="4">The sequence shown here is derived from an EMBL/GenBank/DDBJ whole genome shotgun (WGS) entry which is preliminary data.</text>
</comment>
<protein>
    <submittedName>
        <fullName evidence="4">Restriction endonuclease</fullName>
    </submittedName>
</protein>
<organism evidence="4 5">
    <name type="scientific">Nocardioides humilatus</name>
    <dbReference type="NCBI Taxonomy" id="2607660"/>
    <lineage>
        <taxon>Bacteria</taxon>
        <taxon>Bacillati</taxon>
        <taxon>Actinomycetota</taxon>
        <taxon>Actinomycetes</taxon>
        <taxon>Propionibacteriales</taxon>
        <taxon>Nocardioidaceae</taxon>
        <taxon>Nocardioides</taxon>
    </lineage>
</organism>
<dbReference type="GO" id="GO:0003677">
    <property type="term" value="F:DNA binding"/>
    <property type="evidence" value="ECO:0007669"/>
    <property type="project" value="InterPro"/>
</dbReference>
<dbReference type="Gene3D" id="3.40.1350.10">
    <property type="match status" value="1"/>
</dbReference>
<proteinExistence type="predicted"/>
<dbReference type="InterPro" id="IPR011335">
    <property type="entry name" value="Restrct_endonuc-II-like"/>
</dbReference>
<dbReference type="InterPro" id="IPR052906">
    <property type="entry name" value="Type_IV_Methyl-Rstrct_Enzyme"/>
</dbReference>
<dbReference type="EMBL" id="VUJV01000003">
    <property type="protein sequence ID" value="KAA1419689.1"/>
    <property type="molecule type" value="Genomic_DNA"/>
</dbReference>
<dbReference type="PANTHER" id="PTHR30015">
    <property type="entry name" value="MRR RESTRICTION SYSTEM PROTEIN"/>
    <property type="match status" value="1"/>
</dbReference>
<dbReference type="GO" id="GO:0009307">
    <property type="term" value="P:DNA restriction-modification system"/>
    <property type="evidence" value="ECO:0007669"/>
    <property type="project" value="InterPro"/>
</dbReference>
<evidence type="ECO:0000256" key="1">
    <source>
        <dbReference type="SAM" id="MobiDB-lite"/>
    </source>
</evidence>
<keyword evidence="4" id="KW-0540">Nuclease</keyword>
<keyword evidence="4" id="KW-0378">Hydrolase</keyword>
<reference evidence="4 5" key="2">
    <citation type="submission" date="2019-09" db="EMBL/GenBank/DDBJ databases">
        <authorList>
            <person name="Jin C."/>
        </authorList>
    </citation>
    <scope>NUCLEOTIDE SEQUENCE [LARGE SCALE GENOMIC DNA]</scope>
    <source>
        <strain evidence="4 5">BN130099</strain>
    </source>
</reference>
<evidence type="ECO:0000259" key="3">
    <source>
        <dbReference type="Pfam" id="PF14338"/>
    </source>
</evidence>
<evidence type="ECO:0000259" key="2">
    <source>
        <dbReference type="Pfam" id="PF04471"/>
    </source>
</evidence>
<evidence type="ECO:0000313" key="4">
    <source>
        <dbReference type="EMBL" id="KAA1419689.1"/>
    </source>
</evidence>
<sequence length="315" mass="34656">MHHDDPVVPTYYQLIWPTLQAVISLGGSAHKDEIDAAVIESQEFTESQQQVLKGDGPQTLLLDRMSWARSYLKGMGLLGNPRRSIWAVTEIGQAAEERDIKPLHDEYQANARAGSRQRRVWADDGKSPSPPMVAPATEPSDEKGGLQGDTELGTEGWRDLLLDRLLRVHPYAFEHLAQRILREAGFSQVTVTSRSSDGGIDGMGVYQLSLLSFPVYFQCKRYQGSVGSSAIRDFRGAMAGRGDKGLLISTGTFTSDARKEARREGAQPIDLIDGDALCGLLKDLQLGVSTVERVVEDVTVEPEFFDALDDRHGSK</sequence>
<reference evidence="4 5" key="1">
    <citation type="submission" date="2019-09" db="EMBL/GenBank/DDBJ databases">
        <title>Nocardioides panacisoli sp. nov., isolated from the soil of a ginseng field.</title>
        <authorList>
            <person name="Cho C."/>
        </authorList>
    </citation>
    <scope>NUCLEOTIDE SEQUENCE [LARGE SCALE GENOMIC DNA]</scope>
    <source>
        <strain evidence="4 5">BN130099</strain>
    </source>
</reference>
<gene>
    <name evidence="4" type="ORF">F0U44_12220</name>
</gene>
<dbReference type="Proteomes" id="UP000325003">
    <property type="component" value="Unassembled WGS sequence"/>
</dbReference>
<dbReference type="Pfam" id="PF04471">
    <property type="entry name" value="Mrr_cat"/>
    <property type="match status" value="1"/>
</dbReference>
<dbReference type="PANTHER" id="PTHR30015:SF7">
    <property type="entry name" value="TYPE IV METHYL-DIRECTED RESTRICTION ENZYME ECOKMRR"/>
    <property type="match status" value="1"/>
</dbReference>
<dbReference type="GO" id="GO:0015666">
    <property type="term" value="F:restriction endodeoxyribonuclease activity"/>
    <property type="evidence" value="ECO:0007669"/>
    <property type="project" value="TreeGrafter"/>
</dbReference>
<feature type="region of interest" description="Disordered" evidence="1">
    <location>
        <begin position="109"/>
        <end position="148"/>
    </location>
</feature>
<feature type="domain" description="Restriction system protein Mrr-like N-terminal" evidence="3">
    <location>
        <begin position="11"/>
        <end position="95"/>
    </location>
</feature>
<dbReference type="InterPro" id="IPR011856">
    <property type="entry name" value="tRNA_endonuc-like_dom_sf"/>
</dbReference>
<dbReference type="InterPro" id="IPR025745">
    <property type="entry name" value="Mrr-like_N_dom"/>
</dbReference>
<keyword evidence="5" id="KW-1185">Reference proteome</keyword>
<feature type="domain" description="Restriction endonuclease type IV Mrr" evidence="2">
    <location>
        <begin position="166"/>
        <end position="281"/>
    </location>
</feature>
<evidence type="ECO:0000313" key="5">
    <source>
        <dbReference type="Proteomes" id="UP000325003"/>
    </source>
</evidence>
<dbReference type="SUPFAM" id="SSF52980">
    <property type="entry name" value="Restriction endonuclease-like"/>
    <property type="match status" value="1"/>
</dbReference>
<dbReference type="Pfam" id="PF14338">
    <property type="entry name" value="Mrr_N"/>
    <property type="match status" value="1"/>
</dbReference>
<keyword evidence="4" id="KW-0255">Endonuclease</keyword>
<accession>A0A5B1LJD3</accession>
<dbReference type="InterPro" id="IPR007560">
    <property type="entry name" value="Restrct_endonuc_IV_Mrr"/>
</dbReference>
<name>A0A5B1LJD3_9ACTN</name>